<accession>A0A8H3W4H0</accession>
<organism evidence="1 2">
    <name type="scientific">Colletotrichum asianum</name>
    <dbReference type="NCBI Taxonomy" id="702518"/>
    <lineage>
        <taxon>Eukaryota</taxon>
        <taxon>Fungi</taxon>
        <taxon>Dikarya</taxon>
        <taxon>Ascomycota</taxon>
        <taxon>Pezizomycotina</taxon>
        <taxon>Sordariomycetes</taxon>
        <taxon>Hypocreomycetidae</taxon>
        <taxon>Glomerellales</taxon>
        <taxon>Glomerellaceae</taxon>
        <taxon>Colletotrichum</taxon>
        <taxon>Colletotrichum gloeosporioides species complex</taxon>
    </lineage>
</organism>
<keyword evidence="2" id="KW-1185">Reference proteome</keyword>
<protein>
    <submittedName>
        <fullName evidence="1">Uncharacterized protein</fullName>
    </submittedName>
</protein>
<proteinExistence type="predicted"/>
<evidence type="ECO:0000313" key="2">
    <source>
        <dbReference type="Proteomes" id="UP000434172"/>
    </source>
</evidence>
<evidence type="ECO:0000313" key="1">
    <source>
        <dbReference type="EMBL" id="KAF0318996.1"/>
    </source>
</evidence>
<sequence>MEYIRWVPLVSRKEQVNAAAIYKKGLVLGVVMISSEFFGGLVRVSNVTEGDRDDS</sequence>
<dbReference type="Proteomes" id="UP000434172">
    <property type="component" value="Unassembled WGS sequence"/>
</dbReference>
<name>A0A8H3W4H0_9PEZI</name>
<comment type="caution">
    <text evidence="1">The sequence shown here is derived from an EMBL/GenBank/DDBJ whole genome shotgun (WGS) entry which is preliminary data.</text>
</comment>
<reference evidence="1 2" key="1">
    <citation type="submission" date="2019-12" db="EMBL/GenBank/DDBJ databases">
        <title>A genome sequence resource for the geographically widespread anthracnose pathogen Colletotrichum asianum.</title>
        <authorList>
            <person name="Meng Y."/>
        </authorList>
    </citation>
    <scope>NUCLEOTIDE SEQUENCE [LARGE SCALE GENOMIC DNA]</scope>
    <source>
        <strain evidence="1 2">ICMP 18580</strain>
    </source>
</reference>
<dbReference type="AlphaFoldDB" id="A0A8H3W4H0"/>
<dbReference type="EMBL" id="WOWK01000102">
    <property type="protein sequence ID" value="KAF0318996.1"/>
    <property type="molecule type" value="Genomic_DNA"/>
</dbReference>
<gene>
    <name evidence="1" type="ORF">GQ607_013805</name>
</gene>